<comment type="caution">
    <text evidence="2">The sequence shown here is derived from an EMBL/GenBank/DDBJ whole genome shotgun (WGS) entry which is preliminary data.</text>
</comment>
<proteinExistence type="predicted"/>
<protein>
    <submittedName>
        <fullName evidence="2">Uncharacterized protein</fullName>
    </submittedName>
</protein>
<sequence>MSGKKKLPIQADQHLSCGIETEASALSHVGFLSEAPVRGAKKFEDLAIQQDAWSKIQTHFKTIYSGKKSDRQADIEHMAQRLGVEASELQPLVNQLYENQLISPLMIDLGVTELFFRREGFAKAKNHLKSLDAFLKNPDSRLTPFERNKIASSVFRDLAVPAMIGQGGKGSCAAASLQVLTASAHPNQYLKMVLNLAEGKPVALPDGQTLQPNDDWRDAQKEDRQLSEAVLQNAYMDLMLGKGKYHSNLDEGANQTAPSAGQQRKGLEKLAGPGVDYDDTATIMCWPLSTLSASSGMGYLEDEIARGRPVLVNVWGHAMAVVGIDKTQRDPKVLVCTYGAQIEMPSEGLEKYLMHTLTIDDPGPDNLRVQPGQRVVIGTDLGRLPPK</sequence>
<reference evidence="2 3" key="1">
    <citation type="submission" date="2017-09" db="EMBL/GenBank/DDBJ databases">
        <title>Depth-based differentiation of microbial function through sediment-hosted aquifers and enrichment of novel symbionts in the deep terrestrial subsurface.</title>
        <authorList>
            <person name="Probst A.J."/>
            <person name="Ladd B."/>
            <person name="Jarett J.K."/>
            <person name="Geller-Mcgrath D.E."/>
            <person name="Sieber C.M."/>
            <person name="Emerson J.B."/>
            <person name="Anantharaman K."/>
            <person name="Thomas B.C."/>
            <person name="Malmstrom R."/>
            <person name="Stieglmeier M."/>
            <person name="Klingl A."/>
            <person name="Woyke T."/>
            <person name="Ryan C.M."/>
            <person name="Banfield J.F."/>
        </authorList>
    </citation>
    <scope>NUCLEOTIDE SEQUENCE [LARGE SCALE GENOMIC DNA]</scope>
    <source>
        <strain evidence="2">CG17_big_fil_post_rev_8_21_14_2_50_48_46</strain>
    </source>
</reference>
<evidence type="ECO:0000313" key="3">
    <source>
        <dbReference type="Proteomes" id="UP000231019"/>
    </source>
</evidence>
<feature type="compositionally biased region" description="Polar residues" evidence="1">
    <location>
        <begin position="253"/>
        <end position="262"/>
    </location>
</feature>
<accession>A0A2M7G8J8</accession>
<dbReference type="AlphaFoldDB" id="A0A2M7G8J8"/>
<gene>
    <name evidence="2" type="ORF">COW36_03830</name>
</gene>
<name>A0A2M7G8J8_9BACT</name>
<evidence type="ECO:0000313" key="2">
    <source>
        <dbReference type="EMBL" id="PIW18430.1"/>
    </source>
</evidence>
<organism evidence="2 3">
    <name type="scientific">bacterium (Candidatus Blackallbacteria) CG17_big_fil_post_rev_8_21_14_2_50_48_46</name>
    <dbReference type="NCBI Taxonomy" id="2014261"/>
    <lineage>
        <taxon>Bacteria</taxon>
        <taxon>Candidatus Blackallbacteria</taxon>
    </lineage>
</organism>
<dbReference type="Proteomes" id="UP000231019">
    <property type="component" value="Unassembled WGS sequence"/>
</dbReference>
<feature type="region of interest" description="Disordered" evidence="1">
    <location>
        <begin position="249"/>
        <end position="272"/>
    </location>
</feature>
<evidence type="ECO:0000256" key="1">
    <source>
        <dbReference type="SAM" id="MobiDB-lite"/>
    </source>
</evidence>
<dbReference type="EMBL" id="PFFQ01000012">
    <property type="protein sequence ID" value="PIW18430.1"/>
    <property type="molecule type" value="Genomic_DNA"/>
</dbReference>